<evidence type="ECO:0000313" key="3">
    <source>
        <dbReference type="EMBL" id="POB01154.1"/>
    </source>
</evidence>
<protein>
    <recommendedName>
        <fullName evidence="5">Chemotaxis protein</fullName>
    </recommendedName>
</protein>
<dbReference type="AlphaFoldDB" id="A0A2P4ERA5"/>
<evidence type="ECO:0000256" key="2">
    <source>
        <dbReference type="SAM" id="MobiDB-lite"/>
    </source>
</evidence>
<name>A0A2P4ERA5_9GAMM</name>
<dbReference type="OrthoDB" id="8688854at2"/>
<proteinExistence type="predicted"/>
<feature type="region of interest" description="Disordered" evidence="2">
    <location>
        <begin position="45"/>
        <end position="64"/>
    </location>
</feature>
<keyword evidence="4" id="KW-1185">Reference proteome</keyword>
<sequence>MRIGELNWTDVGRRQGGVSSAAAEPATPTLGSNRDIADSVKVSLSERAEKAEQSNRNQDIDDSDLPEVIKRLLKHIRDLKQQIAEVQQQISELARQQDLSDEERSLLMDGLRSQLASLSSALSTAYASLTKATKQQALNDEQRSSMLKLLNS</sequence>
<evidence type="ECO:0000313" key="4">
    <source>
        <dbReference type="Proteomes" id="UP000243451"/>
    </source>
</evidence>
<comment type="caution">
    <text evidence="3">The sequence shown here is derived from an EMBL/GenBank/DDBJ whole genome shotgun (WGS) entry which is preliminary data.</text>
</comment>
<keyword evidence="1" id="KW-0175">Coiled coil</keyword>
<accession>A0A2P4ERA5</accession>
<evidence type="ECO:0008006" key="5">
    <source>
        <dbReference type="Google" id="ProtNLM"/>
    </source>
</evidence>
<gene>
    <name evidence="3" type="ORF">C1949_16995</name>
</gene>
<feature type="region of interest" description="Disordered" evidence="2">
    <location>
        <begin position="1"/>
        <end position="36"/>
    </location>
</feature>
<feature type="coiled-coil region" evidence="1">
    <location>
        <begin position="69"/>
        <end position="103"/>
    </location>
</feature>
<reference evidence="3 4" key="1">
    <citation type="submission" date="2018-01" db="EMBL/GenBank/DDBJ databases">
        <title>Draft genome of the type strain Pseudomonas oceani DSM 100277 isolated from the deep water in Okinawa trough, northwestern Pacific Ocean.</title>
        <authorList>
            <person name="Gomila M."/>
            <person name="Mulet M."/>
            <person name="Garcia-Valdes E."/>
            <person name="Lalucat J."/>
        </authorList>
    </citation>
    <scope>NUCLEOTIDE SEQUENCE [LARGE SCALE GENOMIC DNA]</scope>
    <source>
        <strain evidence="3 4">DSM 100277</strain>
    </source>
</reference>
<dbReference type="RefSeq" id="WP_104739617.1">
    <property type="nucleotide sequence ID" value="NZ_BMHR01000005.1"/>
</dbReference>
<dbReference type="Proteomes" id="UP000243451">
    <property type="component" value="Unassembled WGS sequence"/>
</dbReference>
<evidence type="ECO:0000256" key="1">
    <source>
        <dbReference type="SAM" id="Coils"/>
    </source>
</evidence>
<dbReference type="EMBL" id="PPSK01000022">
    <property type="protein sequence ID" value="POB01154.1"/>
    <property type="molecule type" value="Genomic_DNA"/>
</dbReference>
<organism evidence="3 4">
    <name type="scientific">Halopseudomonas oceani</name>
    <dbReference type="NCBI Taxonomy" id="1708783"/>
    <lineage>
        <taxon>Bacteria</taxon>
        <taxon>Pseudomonadati</taxon>
        <taxon>Pseudomonadota</taxon>
        <taxon>Gammaproteobacteria</taxon>
        <taxon>Pseudomonadales</taxon>
        <taxon>Pseudomonadaceae</taxon>
        <taxon>Halopseudomonas</taxon>
    </lineage>
</organism>